<dbReference type="PROSITE" id="PS00128">
    <property type="entry name" value="GLYCOSYL_HYDROL_F22_1"/>
    <property type="match status" value="1"/>
</dbReference>
<evidence type="ECO:0000256" key="3">
    <source>
        <dbReference type="ARBA" id="ARBA00023157"/>
    </source>
</evidence>
<evidence type="ECO:0000256" key="2">
    <source>
        <dbReference type="ARBA" id="ARBA00022743"/>
    </source>
</evidence>
<dbReference type="Ensembl" id="ENSOANT00000064393.1">
    <property type="protein sequence ID" value="ENSOANP00000051179.1"/>
    <property type="gene ID" value="ENSOANG00000042238.1"/>
</dbReference>
<reference evidence="7 8" key="1">
    <citation type="journal article" date="2008" name="Nature">
        <title>Genome analysis of the platypus reveals unique signatures of evolution.</title>
        <authorList>
            <person name="Warren W.C."/>
            <person name="Hillier L.W."/>
            <person name="Marshall Graves J.A."/>
            <person name="Birney E."/>
            <person name="Ponting C.P."/>
            <person name="Grutzner F."/>
            <person name="Belov K."/>
            <person name="Miller W."/>
            <person name="Clarke L."/>
            <person name="Chinwalla A.T."/>
            <person name="Yang S.P."/>
            <person name="Heger A."/>
            <person name="Locke D.P."/>
            <person name="Miethke P."/>
            <person name="Waters P.D."/>
            <person name="Veyrunes F."/>
            <person name="Fulton L."/>
            <person name="Fulton B."/>
            <person name="Graves T."/>
            <person name="Wallis J."/>
            <person name="Puente X.S."/>
            <person name="Lopez-Otin C."/>
            <person name="Ordonez G.R."/>
            <person name="Eichler E.E."/>
            <person name="Chen L."/>
            <person name="Cheng Z."/>
            <person name="Deakin J.E."/>
            <person name="Alsop A."/>
            <person name="Thompson K."/>
            <person name="Kirby P."/>
            <person name="Papenfuss A.T."/>
            <person name="Wakefield M.J."/>
            <person name="Olender T."/>
            <person name="Lancet D."/>
            <person name="Huttley G.A."/>
            <person name="Smit A.F."/>
            <person name="Pask A."/>
            <person name="Temple-Smith P."/>
            <person name="Batzer M.A."/>
            <person name="Walker J.A."/>
            <person name="Konkel M.K."/>
            <person name="Harris R.S."/>
            <person name="Whittington C.M."/>
            <person name="Wong E.S."/>
            <person name="Gemmell N.J."/>
            <person name="Buschiazzo E."/>
            <person name="Vargas Jentzsch I.M."/>
            <person name="Merkel A."/>
            <person name="Schmitz J."/>
            <person name="Zemann A."/>
            <person name="Churakov G."/>
            <person name="Kriegs J.O."/>
            <person name="Brosius J."/>
            <person name="Murchison E.P."/>
            <person name="Sachidanandam R."/>
            <person name="Smith C."/>
            <person name="Hannon G.J."/>
            <person name="Tsend-Ayush E."/>
            <person name="McMillan D."/>
            <person name="Attenborough R."/>
            <person name="Rens W."/>
            <person name="Ferguson-Smith M."/>
            <person name="Lefevre C.M."/>
            <person name="Sharp J.A."/>
            <person name="Nicholas K.R."/>
            <person name="Ray D.A."/>
            <person name="Kube M."/>
            <person name="Reinhardt R."/>
            <person name="Pringle T.H."/>
            <person name="Taylor J."/>
            <person name="Jones R.C."/>
            <person name="Nixon B."/>
            <person name="Dacheux J.L."/>
            <person name="Niwa H."/>
            <person name="Sekita Y."/>
            <person name="Huang X."/>
            <person name="Stark A."/>
            <person name="Kheradpour P."/>
            <person name="Kellis M."/>
            <person name="Flicek P."/>
            <person name="Chen Y."/>
            <person name="Webber C."/>
            <person name="Hardison R."/>
            <person name="Nelson J."/>
            <person name="Hallsworth-Pepin K."/>
            <person name="Delehaunty K."/>
            <person name="Markovic C."/>
            <person name="Minx P."/>
            <person name="Feng Y."/>
            <person name="Kremitzki C."/>
            <person name="Mitreva M."/>
            <person name="Glasscock J."/>
            <person name="Wylie T."/>
            <person name="Wohldmann P."/>
            <person name="Thiru P."/>
            <person name="Nhan M.N."/>
            <person name="Pohl C.S."/>
            <person name="Smith S.M."/>
            <person name="Hou S."/>
            <person name="Nefedov M."/>
            <person name="de Jong P.J."/>
            <person name="Renfree M.B."/>
            <person name="Mardis E.R."/>
            <person name="Wilson R.K."/>
        </authorList>
    </citation>
    <scope>NUCLEOTIDE SEQUENCE [LARGE SCALE GENOMIC DNA]</scope>
    <source>
        <strain evidence="7 8">Glennie</strain>
    </source>
</reference>
<keyword evidence="3" id="KW-1015">Disulfide bond</keyword>
<keyword evidence="2" id="KW-0494">Milk protein</keyword>
<dbReference type="CDD" id="cd16897">
    <property type="entry name" value="LYZ_C"/>
    <property type="match status" value="1"/>
</dbReference>
<dbReference type="PANTHER" id="PTHR11407">
    <property type="entry name" value="LYSOZYME C"/>
    <property type="match status" value="1"/>
</dbReference>
<feature type="region of interest" description="Disordered" evidence="5">
    <location>
        <begin position="1"/>
        <end position="177"/>
    </location>
</feature>
<proteinExistence type="inferred from homology"/>
<dbReference type="Gene3D" id="1.10.530.10">
    <property type="match status" value="1"/>
</dbReference>
<reference evidence="7" key="2">
    <citation type="submission" date="2025-08" db="UniProtKB">
        <authorList>
            <consortium name="Ensembl"/>
        </authorList>
    </citation>
    <scope>IDENTIFICATION</scope>
    <source>
        <strain evidence="7">Glennie</strain>
    </source>
</reference>
<sequence length="381" mass="40031">GGCRRAGQGRTGPDRAGQGRGGQQLPPSLPPLPSLPFPFLQPRGRQVPPSSPCPPPPPPADSPGPRPRCLPQDQAPAPPVPHIAGQERGGFGPAPVPGSANQGHGPGPQPALPRLLPAPLPPPRASSPTPSRGLGGKLSLRPSAPPAEAPRGRGDTGLHCPGNHFQAPPTPSGLRVSRPQRWRGRGGIRHGSMNGDGGAGPLPIWGSGLILTLGLGEPGAGAAGSARKAERAMGFRVDKAILLALLLGTTAKAKIYGRCELARQLEIGGLDGFQSYSLGDWLCLAFYASGFDTAAVDHNLDGSKDYGIFQLSSSWWCENEETPTQNLCHLDCKDLLNQNLLDDILCVKQVVRQPAGMNAWKDWVDNCKGQDLSLWLKDCDL</sequence>
<dbReference type="GO" id="GO:0036126">
    <property type="term" value="C:sperm flagellum"/>
    <property type="evidence" value="ECO:0000318"/>
    <property type="project" value="GO_Central"/>
</dbReference>
<protein>
    <recommendedName>
        <fullName evidence="6">Glycosyl hydrolases family 22 (GH22) domain-containing protein</fullName>
    </recommendedName>
</protein>
<dbReference type="GO" id="GO:0007342">
    <property type="term" value="P:fusion of sperm to egg plasma membrane involved in single fertilization"/>
    <property type="evidence" value="ECO:0000318"/>
    <property type="project" value="GO_Central"/>
</dbReference>
<gene>
    <name evidence="7" type="primary">LOC100092445</name>
</gene>
<accession>A0A6I8PGT4</accession>
<dbReference type="PRINTS" id="PR00135">
    <property type="entry name" value="LYZLACT"/>
</dbReference>
<dbReference type="Proteomes" id="UP000002279">
    <property type="component" value="Chromosome 6"/>
</dbReference>
<dbReference type="Pfam" id="PF00062">
    <property type="entry name" value="Lys"/>
    <property type="match status" value="1"/>
</dbReference>
<dbReference type="InterPro" id="IPR000974">
    <property type="entry name" value="Glyco_hydro_22_lys"/>
</dbReference>
<dbReference type="SUPFAM" id="SSF53955">
    <property type="entry name" value="Lysozyme-like"/>
    <property type="match status" value="1"/>
</dbReference>
<evidence type="ECO:0000259" key="6">
    <source>
        <dbReference type="PROSITE" id="PS00128"/>
    </source>
</evidence>
<dbReference type="InterPro" id="IPR023346">
    <property type="entry name" value="Lysozyme-like_dom_sf"/>
</dbReference>
<evidence type="ECO:0000313" key="8">
    <source>
        <dbReference type="Proteomes" id="UP000002279"/>
    </source>
</evidence>
<dbReference type="PANTHER" id="PTHR11407:SF31">
    <property type="entry name" value="SPERM ACROSOME-ASSOCIATED PROTEIN 5"/>
    <property type="match status" value="1"/>
</dbReference>
<dbReference type="GeneTree" id="ENSGT00940000162205"/>
<name>A0A6I8PGT4_ORNAN</name>
<evidence type="ECO:0000313" key="7">
    <source>
        <dbReference type="Ensembl" id="ENSOANP00000051179.1"/>
    </source>
</evidence>
<feature type="compositionally biased region" description="Pro residues" evidence="5">
    <location>
        <begin position="27"/>
        <end position="36"/>
    </location>
</feature>
<dbReference type="Bgee" id="ENSOANG00000042238">
    <property type="expression patterns" value="Expressed in testis and 1 other cell type or tissue"/>
</dbReference>
<dbReference type="InParanoid" id="A0A6I8PGT4"/>
<reference evidence="7" key="3">
    <citation type="submission" date="2025-09" db="UniProtKB">
        <authorList>
            <consortium name="Ensembl"/>
        </authorList>
    </citation>
    <scope>IDENTIFICATION</scope>
    <source>
        <strain evidence="7">Glennie</strain>
    </source>
</reference>
<dbReference type="FunFam" id="1.10.530.10:FF:000001">
    <property type="entry name" value="Lysozyme C"/>
    <property type="match status" value="1"/>
</dbReference>
<feature type="compositionally biased region" description="Pro residues" evidence="5">
    <location>
        <begin position="49"/>
        <end position="68"/>
    </location>
</feature>
<dbReference type="PROSITE" id="PS51348">
    <property type="entry name" value="GLYCOSYL_HYDROL_F22_2"/>
    <property type="match status" value="1"/>
</dbReference>
<dbReference type="InterPro" id="IPR001916">
    <property type="entry name" value="Glyco_hydro_22"/>
</dbReference>
<feature type="compositionally biased region" description="Pro residues" evidence="5">
    <location>
        <begin position="107"/>
        <end position="125"/>
    </location>
</feature>
<dbReference type="PRINTS" id="PR00137">
    <property type="entry name" value="LYSOZYME"/>
</dbReference>
<dbReference type="GO" id="GO:0001669">
    <property type="term" value="C:acrosomal vesicle"/>
    <property type="evidence" value="ECO:0000318"/>
    <property type="project" value="GO_Central"/>
</dbReference>
<dbReference type="InterPro" id="IPR019799">
    <property type="entry name" value="Glyco_hydro_22_CS"/>
</dbReference>
<evidence type="ECO:0000256" key="4">
    <source>
        <dbReference type="RuleBase" id="RU004440"/>
    </source>
</evidence>
<organism evidence="7 8">
    <name type="scientific">Ornithorhynchus anatinus</name>
    <name type="common">Duckbill platypus</name>
    <dbReference type="NCBI Taxonomy" id="9258"/>
    <lineage>
        <taxon>Eukaryota</taxon>
        <taxon>Metazoa</taxon>
        <taxon>Chordata</taxon>
        <taxon>Craniata</taxon>
        <taxon>Vertebrata</taxon>
        <taxon>Euteleostomi</taxon>
        <taxon>Mammalia</taxon>
        <taxon>Monotremata</taxon>
        <taxon>Ornithorhynchidae</taxon>
        <taxon>Ornithorhynchus</taxon>
    </lineage>
</organism>
<evidence type="ECO:0000256" key="5">
    <source>
        <dbReference type="SAM" id="MobiDB-lite"/>
    </source>
</evidence>
<dbReference type="GO" id="GO:0003796">
    <property type="term" value="F:lysozyme activity"/>
    <property type="evidence" value="ECO:0000318"/>
    <property type="project" value="GO_Central"/>
</dbReference>
<keyword evidence="8" id="KW-1185">Reference proteome</keyword>
<dbReference type="AlphaFoldDB" id="A0A6I8PGT4"/>
<comment type="similarity">
    <text evidence="1 4">Belongs to the glycosyl hydrolase 22 family.</text>
</comment>
<dbReference type="SMART" id="SM00263">
    <property type="entry name" value="LYZ1"/>
    <property type="match status" value="1"/>
</dbReference>
<feature type="domain" description="Glycosyl hydrolases family 22 (GH22)" evidence="6">
    <location>
        <begin position="328"/>
        <end position="346"/>
    </location>
</feature>
<evidence type="ECO:0000256" key="1">
    <source>
        <dbReference type="ARBA" id="ARBA00010859"/>
    </source>
</evidence>